<evidence type="ECO:0000313" key="2">
    <source>
        <dbReference type="Proteomes" id="UP000482960"/>
    </source>
</evidence>
<name>A0A6V8LDR2_9ACTN</name>
<dbReference type="Proteomes" id="UP000482960">
    <property type="component" value="Unassembled WGS sequence"/>
</dbReference>
<keyword evidence="2" id="KW-1185">Reference proteome</keyword>
<organism evidence="1 2">
    <name type="scientific">Phytohabitans rumicis</name>
    <dbReference type="NCBI Taxonomy" id="1076125"/>
    <lineage>
        <taxon>Bacteria</taxon>
        <taxon>Bacillati</taxon>
        <taxon>Actinomycetota</taxon>
        <taxon>Actinomycetes</taxon>
        <taxon>Micromonosporales</taxon>
        <taxon>Micromonosporaceae</taxon>
    </lineage>
</organism>
<reference evidence="1 2" key="2">
    <citation type="submission" date="2020-03" db="EMBL/GenBank/DDBJ databases">
        <authorList>
            <person name="Ichikawa N."/>
            <person name="Kimura A."/>
            <person name="Kitahashi Y."/>
            <person name="Uohara A."/>
        </authorList>
    </citation>
    <scope>NUCLEOTIDE SEQUENCE [LARGE SCALE GENOMIC DNA]</scope>
    <source>
        <strain evidence="1 2">NBRC 108638</strain>
    </source>
</reference>
<proteinExistence type="predicted"/>
<accession>A0A6V8LDR2</accession>
<dbReference type="RefSeq" id="WP_173082931.1">
    <property type="nucleotide sequence ID" value="NZ_BAABJB010000012.1"/>
</dbReference>
<dbReference type="EMBL" id="BLPG01000001">
    <property type="protein sequence ID" value="GFJ95373.1"/>
    <property type="molecule type" value="Genomic_DNA"/>
</dbReference>
<gene>
    <name evidence="1" type="ORF">Prum_090150</name>
</gene>
<reference evidence="1 2" key="1">
    <citation type="submission" date="2020-03" db="EMBL/GenBank/DDBJ databases">
        <title>Whole genome shotgun sequence of Phytohabitans rumicis NBRC 108638.</title>
        <authorList>
            <person name="Komaki H."/>
            <person name="Tamura T."/>
        </authorList>
    </citation>
    <scope>NUCLEOTIDE SEQUENCE [LARGE SCALE GENOMIC DNA]</scope>
    <source>
        <strain evidence="1 2">NBRC 108638</strain>
    </source>
</reference>
<sequence>MPKTSGGFIDGKPDPMMAYAPQGPDPALVGPHQPLNSRLPGAGALLVHADMLAGDLLARFVTSANAEFEGLTRRVTASGVAYLDASSAAAATFIGIVEPTE</sequence>
<dbReference type="AlphaFoldDB" id="A0A6V8LDR2"/>
<protein>
    <submittedName>
        <fullName evidence="1">Uncharacterized protein</fullName>
    </submittedName>
</protein>
<evidence type="ECO:0000313" key="1">
    <source>
        <dbReference type="EMBL" id="GFJ95373.1"/>
    </source>
</evidence>
<comment type="caution">
    <text evidence="1">The sequence shown here is derived from an EMBL/GenBank/DDBJ whole genome shotgun (WGS) entry which is preliminary data.</text>
</comment>